<name>A0A1I7S0W7_BURXY</name>
<dbReference type="WBParaSite" id="BXY_0664100.1">
    <property type="protein sequence ID" value="BXY_0664100.1"/>
    <property type="gene ID" value="BXY_0664100"/>
</dbReference>
<keyword evidence="2" id="KW-0812">Transmembrane</keyword>
<evidence type="ECO:0000256" key="2">
    <source>
        <dbReference type="SAM" id="Phobius"/>
    </source>
</evidence>
<feature type="compositionally biased region" description="Low complexity" evidence="1">
    <location>
        <begin position="66"/>
        <end position="80"/>
    </location>
</feature>
<dbReference type="Proteomes" id="UP000095284">
    <property type="component" value="Unplaced"/>
</dbReference>
<keyword evidence="2" id="KW-1133">Transmembrane helix</keyword>
<organism evidence="3 4">
    <name type="scientific">Bursaphelenchus xylophilus</name>
    <name type="common">Pinewood nematode worm</name>
    <name type="synonym">Aphelenchoides xylophilus</name>
    <dbReference type="NCBI Taxonomy" id="6326"/>
    <lineage>
        <taxon>Eukaryota</taxon>
        <taxon>Metazoa</taxon>
        <taxon>Ecdysozoa</taxon>
        <taxon>Nematoda</taxon>
        <taxon>Chromadorea</taxon>
        <taxon>Rhabditida</taxon>
        <taxon>Tylenchina</taxon>
        <taxon>Tylenchomorpha</taxon>
        <taxon>Aphelenchoidea</taxon>
        <taxon>Aphelenchoididae</taxon>
        <taxon>Bursaphelenchus</taxon>
    </lineage>
</organism>
<keyword evidence="2" id="KW-0472">Membrane</keyword>
<reference evidence="4" key="1">
    <citation type="submission" date="2016-11" db="UniProtKB">
        <authorList>
            <consortium name="WormBaseParasite"/>
        </authorList>
    </citation>
    <scope>IDENTIFICATION</scope>
</reference>
<dbReference type="AlphaFoldDB" id="A0A1I7S0W7"/>
<proteinExistence type="predicted"/>
<feature type="transmembrane region" description="Helical" evidence="2">
    <location>
        <begin position="41"/>
        <end position="60"/>
    </location>
</feature>
<evidence type="ECO:0000313" key="4">
    <source>
        <dbReference type="WBParaSite" id="BXY_0664100.1"/>
    </source>
</evidence>
<evidence type="ECO:0000256" key="1">
    <source>
        <dbReference type="SAM" id="MobiDB-lite"/>
    </source>
</evidence>
<protein>
    <submittedName>
        <fullName evidence="4">Uncharacterized protein</fullName>
    </submittedName>
</protein>
<sequence length="114" mass="12676">MLSHPQKCYTFQPHSKTGCPLHSTPHFSRIFNQSAGSWPEMFLLAIITLLLGYALCIQCSRSRYSSKRSSVSIRSQTTSSRKPKKEIKPTITSACCEAGGTTANQDRISVKPLR</sequence>
<feature type="region of interest" description="Disordered" evidence="1">
    <location>
        <begin position="66"/>
        <end position="88"/>
    </location>
</feature>
<accession>A0A1I7S0W7</accession>
<evidence type="ECO:0000313" key="3">
    <source>
        <dbReference type="Proteomes" id="UP000095284"/>
    </source>
</evidence>